<dbReference type="PANTHER" id="PTHR12304">
    <property type="entry name" value="INOSINE-URIDINE PREFERRING NUCLEOSIDE HYDROLASE"/>
    <property type="match status" value="1"/>
</dbReference>
<dbReference type="EMBL" id="JAGFBS010000020">
    <property type="protein sequence ID" value="KAG6373819.1"/>
    <property type="molecule type" value="Genomic_DNA"/>
</dbReference>
<dbReference type="InterPro" id="IPR001910">
    <property type="entry name" value="Inosine/uridine_hydrolase_dom"/>
</dbReference>
<evidence type="ECO:0000256" key="1">
    <source>
        <dbReference type="ARBA" id="ARBA00009176"/>
    </source>
</evidence>
<feature type="domain" description="Inosine/uridine-preferring nucleoside hydrolase" evidence="4">
    <location>
        <begin position="33"/>
        <end position="338"/>
    </location>
</feature>
<comment type="caution">
    <text evidence="5">The sequence shown here is derived from an EMBL/GenBank/DDBJ whole genome shotgun (WGS) entry which is preliminary data.</text>
</comment>
<dbReference type="InterPro" id="IPR036452">
    <property type="entry name" value="Ribo_hydro-like"/>
</dbReference>
<dbReference type="AlphaFoldDB" id="A0A8I2YK30"/>
<dbReference type="SUPFAM" id="SSF53590">
    <property type="entry name" value="Nucleoside hydrolase"/>
    <property type="match status" value="1"/>
</dbReference>
<proteinExistence type="inferred from homology"/>
<evidence type="ECO:0000313" key="5">
    <source>
        <dbReference type="EMBL" id="KAG6373819.1"/>
    </source>
</evidence>
<keyword evidence="6" id="KW-1185">Reference proteome</keyword>
<dbReference type="InterPro" id="IPR023186">
    <property type="entry name" value="IUNH"/>
</dbReference>
<evidence type="ECO:0000256" key="3">
    <source>
        <dbReference type="ARBA" id="ARBA00023295"/>
    </source>
</evidence>
<keyword evidence="3" id="KW-0326">Glycosidase</keyword>
<evidence type="ECO:0000256" key="2">
    <source>
        <dbReference type="ARBA" id="ARBA00022801"/>
    </source>
</evidence>
<gene>
    <name evidence="5" type="ORF">JVT61DRAFT_5964</name>
</gene>
<organism evidence="5 6">
    <name type="scientific">Boletus reticuloceps</name>
    <dbReference type="NCBI Taxonomy" id="495285"/>
    <lineage>
        <taxon>Eukaryota</taxon>
        <taxon>Fungi</taxon>
        <taxon>Dikarya</taxon>
        <taxon>Basidiomycota</taxon>
        <taxon>Agaricomycotina</taxon>
        <taxon>Agaricomycetes</taxon>
        <taxon>Agaricomycetidae</taxon>
        <taxon>Boletales</taxon>
        <taxon>Boletineae</taxon>
        <taxon>Boletaceae</taxon>
        <taxon>Boletoideae</taxon>
        <taxon>Boletus</taxon>
    </lineage>
</organism>
<name>A0A8I2YK30_9AGAM</name>
<comment type="similarity">
    <text evidence="1">Belongs to the IUNH family.</text>
</comment>
<sequence length="377" mass="41128">MEKTIPLWLDVDPVCHHTRDHAIELMDSYCVKGHDDATAILLAIHLRVDNIDLLGVSTVHGNTTAEWTAINAARCLHAFAAPAHIKVYPGAARPLSRNAPKHCPEIHGEDGLAGVVGLSAPDSPDIQTRLARSDDSKPISALQGMTNAIRETWDGGAGRKVTIVSSGPMTNVAVFISAYPELLDGVEQFVFMGGGNGFGNITPAAEYNILCDPEAAQIVVNNPLKTVMLPINVTHTAIVNQGIHARLCSPHQHDHHMHDGTSESPATNLRKMLSSLVTYFGDTYREIFGFENGPPLHDALTIAYVSNPALFEGRRLHVDVETRGEHTTGATIVDTWNFRTYDDTWGPGGKNYFVLESLEVSPLDHCAIKSLNVFYYR</sequence>
<evidence type="ECO:0000259" key="4">
    <source>
        <dbReference type="Pfam" id="PF01156"/>
    </source>
</evidence>
<evidence type="ECO:0000313" key="6">
    <source>
        <dbReference type="Proteomes" id="UP000683000"/>
    </source>
</evidence>
<reference evidence="5" key="1">
    <citation type="submission" date="2021-03" db="EMBL/GenBank/DDBJ databases">
        <title>Evolutionary innovations through gain and loss of genes in the ectomycorrhizal Boletales.</title>
        <authorList>
            <person name="Wu G."/>
            <person name="Miyauchi S."/>
            <person name="Morin E."/>
            <person name="Yang Z.-L."/>
            <person name="Xu J."/>
            <person name="Martin F.M."/>
        </authorList>
    </citation>
    <scope>NUCLEOTIDE SEQUENCE</scope>
    <source>
        <strain evidence="5">BR01</strain>
    </source>
</reference>
<dbReference type="GO" id="GO:0006152">
    <property type="term" value="P:purine nucleoside catabolic process"/>
    <property type="evidence" value="ECO:0007669"/>
    <property type="project" value="TreeGrafter"/>
</dbReference>
<dbReference type="OrthoDB" id="432381at2759"/>
<dbReference type="Gene3D" id="3.90.245.10">
    <property type="entry name" value="Ribonucleoside hydrolase-like"/>
    <property type="match status" value="1"/>
</dbReference>
<keyword evidence="2 5" id="KW-0378">Hydrolase</keyword>
<dbReference type="GO" id="GO:0008477">
    <property type="term" value="F:purine nucleosidase activity"/>
    <property type="evidence" value="ECO:0007669"/>
    <property type="project" value="TreeGrafter"/>
</dbReference>
<dbReference type="Pfam" id="PF01156">
    <property type="entry name" value="IU_nuc_hydro"/>
    <property type="match status" value="1"/>
</dbReference>
<dbReference type="GO" id="GO:0005829">
    <property type="term" value="C:cytosol"/>
    <property type="evidence" value="ECO:0007669"/>
    <property type="project" value="TreeGrafter"/>
</dbReference>
<accession>A0A8I2YK30</accession>
<protein>
    <submittedName>
        <fullName evidence="5">Inosine/uridine-preferring nucleoside hydrolase domain-containing protein</fullName>
    </submittedName>
</protein>
<dbReference type="PANTHER" id="PTHR12304:SF4">
    <property type="entry name" value="URIDINE NUCLEOSIDASE"/>
    <property type="match status" value="1"/>
</dbReference>
<dbReference type="Proteomes" id="UP000683000">
    <property type="component" value="Unassembled WGS sequence"/>
</dbReference>